<dbReference type="EC" id="1.1.1.35" evidence="13"/>
<keyword evidence="4" id="KW-0442">Lipid degradation</keyword>
<keyword evidence="13" id="KW-0413">Isomerase</keyword>
<feature type="domain" description="3-hydroxyacyl-CoA dehydrogenase C-terminal" evidence="11">
    <location>
        <begin position="501"/>
        <end position="600"/>
    </location>
</feature>
<feature type="domain" description="3-hydroxyacyl-CoA dehydrogenase NAD binding" evidence="12">
    <location>
        <begin position="321"/>
        <end position="498"/>
    </location>
</feature>
<evidence type="ECO:0000256" key="3">
    <source>
        <dbReference type="ARBA" id="ARBA00022832"/>
    </source>
</evidence>
<dbReference type="Pfam" id="PF00725">
    <property type="entry name" value="3HCDH"/>
    <property type="match status" value="1"/>
</dbReference>
<dbReference type="Gene3D" id="3.40.50.720">
    <property type="entry name" value="NAD(P)-binding Rossmann-like Domain"/>
    <property type="match status" value="1"/>
</dbReference>
<evidence type="ECO:0000313" key="14">
    <source>
        <dbReference type="Proteomes" id="UP000561045"/>
    </source>
</evidence>
<dbReference type="InterPro" id="IPR001753">
    <property type="entry name" value="Enoyl-CoA_hydra/iso"/>
</dbReference>
<dbReference type="InterPro" id="IPR029045">
    <property type="entry name" value="ClpP/crotonase-like_dom_sf"/>
</dbReference>
<evidence type="ECO:0000256" key="9">
    <source>
        <dbReference type="ARBA" id="ARBA00023268"/>
    </source>
</evidence>
<dbReference type="Gene3D" id="1.10.1040.50">
    <property type="match status" value="1"/>
</dbReference>
<comment type="caution">
    <text evidence="13">The sequence shown here is derived from an EMBL/GenBank/DDBJ whole genome shotgun (WGS) entry which is preliminary data.</text>
</comment>
<dbReference type="GO" id="GO:0070403">
    <property type="term" value="F:NAD+ binding"/>
    <property type="evidence" value="ECO:0007669"/>
    <property type="project" value="InterPro"/>
</dbReference>
<evidence type="ECO:0000256" key="1">
    <source>
        <dbReference type="ARBA" id="ARBA00005005"/>
    </source>
</evidence>
<keyword evidence="7" id="KW-0443">Lipid metabolism</keyword>
<comment type="similarity">
    <text evidence="2">In the central section; belongs to the 3-hydroxyacyl-CoA dehydrogenase family.</text>
</comment>
<accession>A0A840BHY3</accession>
<dbReference type="GO" id="GO:0016509">
    <property type="term" value="F:long-chain (3S)-3-hydroxyacyl-CoA dehydrogenase (NAD+) activity"/>
    <property type="evidence" value="ECO:0007669"/>
    <property type="project" value="TreeGrafter"/>
</dbReference>
<dbReference type="UniPathway" id="UPA00659"/>
<keyword evidence="9" id="KW-0511">Multifunctional enzyme</keyword>
<dbReference type="SUPFAM" id="SSF51735">
    <property type="entry name" value="NAD(P)-binding Rossmann-fold domains"/>
    <property type="match status" value="1"/>
</dbReference>
<sequence>MTNLQSFRIERGEDGITVVTIDMSGQGANTMNARFQADFIELVAQFEAERETTTGIILTSAKKTFFAGGDLEELIGYRRDDAPRVFAAVGALKHAMRRLERIGRPVVAAINGAALGGGWELALCAHQRICTDDARIELGLPEVTLGLLPGAGGVVRMVRLLGLQRAAPYLLEGQRFRPADALAAGLVQRLVPAGEDLVAAARALIAESPVAQQPWDTEGFRIPGGGPENPKTAQMISVAPAALRAKTRGCYPAPEAVLAAAVDSTRVDVDTALRIETRYFVELATGQIAKNMIGTLWFGLNEIKRGARRPQGVPAWQAKRVGVLGAGMMGAGIAWAAASRGIDTVLRDVTLERAEKGKDYSRKLLDKRLARGATTTEKRDATLARITPAADVAALDGCDLIIEAVFEQRALKNTVTREAEPMLAPGGVFASNTSTLPITGLAEASADPARFIGLHFFSPVDKMQLVEIIKGARTSPETLAKACDFVQQIGKTPIVVNDSRGFFTSRVFGTFTNEGAALLADGVPAAVIENLAQQAGMPVGPLAVMDEVTLSLILAVADQAARDCAEAGLPNTPPSALDVVRRVAEAGRIGRSAGAGFYDYPADQPKALWPGLGEAFPVRPEAVPLDDVRDRILFIQAIESVRCLEEGVLESITEANVGSIFGIGFPAWTGGVIQFINATGVAAFCTRAEQLAARYGERFAPPALLREKAARGEAFR</sequence>
<protein>
    <submittedName>
        <fullName evidence="13">3-hydroxyacyl-CoA dehydrogenase/enoyl-CoA hydratase/3-hydroxybutyryl-CoA epimerase</fullName>
        <ecNumber evidence="13">1.1.1.35</ecNumber>
        <ecNumber evidence="13">4.2.1.17</ecNumber>
        <ecNumber evidence="13">5.1.2.3</ecNumber>
    </submittedName>
</protein>
<evidence type="ECO:0000313" key="13">
    <source>
        <dbReference type="EMBL" id="MBB4011248.1"/>
    </source>
</evidence>
<dbReference type="CDD" id="cd06558">
    <property type="entry name" value="crotonase-like"/>
    <property type="match status" value="1"/>
</dbReference>
<dbReference type="GO" id="GO:0004300">
    <property type="term" value="F:enoyl-CoA hydratase activity"/>
    <property type="evidence" value="ECO:0007669"/>
    <property type="project" value="UniProtKB-EC"/>
</dbReference>
<evidence type="ECO:0000256" key="6">
    <source>
        <dbReference type="ARBA" id="ARBA00023027"/>
    </source>
</evidence>
<evidence type="ECO:0000259" key="12">
    <source>
        <dbReference type="Pfam" id="PF02737"/>
    </source>
</evidence>
<dbReference type="Pfam" id="PF02737">
    <property type="entry name" value="3HCDH_N"/>
    <property type="match status" value="1"/>
</dbReference>
<dbReference type="SUPFAM" id="SSF48179">
    <property type="entry name" value="6-phosphogluconate dehydrogenase C-terminal domain-like"/>
    <property type="match status" value="2"/>
</dbReference>
<evidence type="ECO:0000256" key="10">
    <source>
        <dbReference type="ARBA" id="ARBA00049556"/>
    </source>
</evidence>
<dbReference type="InterPro" id="IPR050136">
    <property type="entry name" value="FA_oxidation_alpha_subunit"/>
</dbReference>
<dbReference type="InterPro" id="IPR006176">
    <property type="entry name" value="3-OHacyl-CoA_DH_NAD-bd"/>
</dbReference>
<keyword evidence="14" id="KW-1185">Reference proteome</keyword>
<comment type="pathway">
    <text evidence="1">Lipid metabolism; fatty acid beta-oxidation.</text>
</comment>
<dbReference type="InterPro" id="IPR006108">
    <property type="entry name" value="3HC_DH_C"/>
</dbReference>
<organism evidence="13 14">
    <name type="scientific">Niveibacterium umoris</name>
    <dbReference type="NCBI Taxonomy" id="1193620"/>
    <lineage>
        <taxon>Bacteria</taxon>
        <taxon>Pseudomonadati</taxon>
        <taxon>Pseudomonadota</taxon>
        <taxon>Betaproteobacteria</taxon>
        <taxon>Rhodocyclales</taxon>
        <taxon>Rhodocyclaceae</taxon>
        <taxon>Niveibacterium</taxon>
    </lineage>
</organism>
<name>A0A840BHY3_9RHOO</name>
<keyword evidence="6" id="KW-0520">NAD</keyword>
<dbReference type="EC" id="5.1.2.3" evidence="13"/>
<comment type="catalytic activity">
    <reaction evidence="10">
        <text>a (3S)-3-hydroxyacyl-CoA + NAD(+) = a 3-oxoacyl-CoA + NADH + H(+)</text>
        <dbReference type="Rhea" id="RHEA:22432"/>
        <dbReference type="ChEBI" id="CHEBI:15378"/>
        <dbReference type="ChEBI" id="CHEBI:57318"/>
        <dbReference type="ChEBI" id="CHEBI:57540"/>
        <dbReference type="ChEBI" id="CHEBI:57945"/>
        <dbReference type="ChEBI" id="CHEBI:90726"/>
        <dbReference type="EC" id="1.1.1.35"/>
    </reaction>
</comment>
<evidence type="ECO:0000259" key="11">
    <source>
        <dbReference type="Pfam" id="PF00725"/>
    </source>
</evidence>
<dbReference type="RefSeq" id="WP_183631642.1">
    <property type="nucleotide sequence ID" value="NZ_BAABLE010000011.1"/>
</dbReference>
<dbReference type="EC" id="4.2.1.17" evidence="13"/>
<keyword evidence="3" id="KW-0276">Fatty acid metabolism</keyword>
<gene>
    <name evidence="13" type="ORF">GGR36_000556</name>
</gene>
<dbReference type="PANTHER" id="PTHR43612:SF3">
    <property type="entry name" value="TRIFUNCTIONAL ENZYME SUBUNIT ALPHA, MITOCHONDRIAL"/>
    <property type="match status" value="1"/>
</dbReference>
<dbReference type="FunFam" id="3.40.50.720:FF:000009">
    <property type="entry name" value="Fatty oxidation complex, alpha subunit"/>
    <property type="match status" value="1"/>
</dbReference>
<dbReference type="GO" id="GO:0008692">
    <property type="term" value="F:3-hydroxybutyryl-CoA epimerase activity"/>
    <property type="evidence" value="ECO:0007669"/>
    <property type="project" value="UniProtKB-EC"/>
</dbReference>
<reference evidence="13 14" key="1">
    <citation type="submission" date="2020-08" db="EMBL/GenBank/DDBJ databases">
        <title>Genomic Encyclopedia of Type Strains, Phase IV (KMG-IV): sequencing the most valuable type-strain genomes for metagenomic binning, comparative biology and taxonomic classification.</title>
        <authorList>
            <person name="Goeker M."/>
        </authorList>
    </citation>
    <scope>NUCLEOTIDE SEQUENCE [LARGE SCALE GENOMIC DNA]</scope>
    <source>
        <strain evidence="13 14">DSM 106739</strain>
    </source>
</reference>
<keyword evidence="8 13" id="KW-0456">Lyase</keyword>
<dbReference type="SUPFAM" id="SSF52096">
    <property type="entry name" value="ClpP/crotonase"/>
    <property type="match status" value="1"/>
</dbReference>
<keyword evidence="5 13" id="KW-0560">Oxidoreductase</keyword>
<evidence type="ECO:0000256" key="2">
    <source>
        <dbReference type="ARBA" id="ARBA00007005"/>
    </source>
</evidence>
<proteinExistence type="inferred from homology"/>
<evidence type="ECO:0000256" key="7">
    <source>
        <dbReference type="ARBA" id="ARBA00023098"/>
    </source>
</evidence>
<dbReference type="AlphaFoldDB" id="A0A840BHY3"/>
<dbReference type="Gene3D" id="3.90.226.10">
    <property type="entry name" value="2-enoyl-CoA Hydratase, Chain A, domain 1"/>
    <property type="match status" value="1"/>
</dbReference>
<dbReference type="PANTHER" id="PTHR43612">
    <property type="entry name" value="TRIFUNCTIONAL ENZYME SUBUNIT ALPHA"/>
    <property type="match status" value="1"/>
</dbReference>
<dbReference type="Proteomes" id="UP000561045">
    <property type="component" value="Unassembled WGS sequence"/>
</dbReference>
<evidence type="ECO:0000256" key="8">
    <source>
        <dbReference type="ARBA" id="ARBA00023239"/>
    </source>
</evidence>
<dbReference type="EMBL" id="JACIET010000001">
    <property type="protein sequence ID" value="MBB4011248.1"/>
    <property type="molecule type" value="Genomic_DNA"/>
</dbReference>
<dbReference type="GO" id="GO:0006635">
    <property type="term" value="P:fatty acid beta-oxidation"/>
    <property type="evidence" value="ECO:0007669"/>
    <property type="project" value="UniProtKB-UniPathway"/>
</dbReference>
<dbReference type="Pfam" id="PF00378">
    <property type="entry name" value="ECH_1"/>
    <property type="match status" value="1"/>
</dbReference>
<dbReference type="InterPro" id="IPR036291">
    <property type="entry name" value="NAD(P)-bd_dom_sf"/>
</dbReference>
<evidence type="ECO:0000256" key="5">
    <source>
        <dbReference type="ARBA" id="ARBA00023002"/>
    </source>
</evidence>
<dbReference type="InterPro" id="IPR008927">
    <property type="entry name" value="6-PGluconate_DH-like_C_sf"/>
</dbReference>
<evidence type="ECO:0000256" key="4">
    <source>
        <dbReference type="ARBA" id="ARBA00022963"/>
    </source>
</evidence>